<keyword evidence="1" id="KW-1133">Transmembrane helix</keyword>
<protein>
    <submittedName>
        <fullName evidence="2">Uncharacterized protein</fullName>
    </submittedName>
</protein>
<dbReference type="Proteomes" id="UP000217790">
    <property type="component" value="Unassembled WGS sequence"/>
</dbReference>
<reference evidence="3" key="1">
    <citation type="journal article" date="2017" name="Nat. Ecol. Evol.">
        <title>Genome expansion and lineage-specific genetic innovations in the forest pathogenic fungi Armillaria.</title>
        <authorList>
            <person name="Sipos G."/>
            <person name="Prasanna A.N."/>
            <person name="Walter M.C."/>
            <person name="O'Connor E."/>
            <person name="Balint B."/>
            <person name="Krizsan K."/>
            <person name="Kiss B."/>
            <person name="Hess J."/>
            <person name="Varga T."/>
            <person name="Slot J."/>
            <person name="Riley R."/>
            <person name="Boka B."/>
            <person name="Rigling D."/>
            <person name="Barry K."/>
            <person name="Lee J."/>
            <person name="Mihaltcheva S."/>
            <person name="LaButti K."/>
            <person name="Lipzen A."/>
            <person name="Waldron R."/>
            <person name="Moloney N.M."/>
            <person name="Sperisen C."/>
            <person name="Kredics L."/>
            <person name="Vagvoelgyi C."/>
            <person name="Patrignani A."/>
            <person name="Fitzpatrick D."/>
            <person name="Nagy I."/>
            <person name="Doyle S."/>
            <person name="Anderson J.B."/>
            <person name="Grigoriev I.V."/>
            <person name="Gueldener U."/>
            <person name="Muensterkoetter M."/>
            <person name="Nagy L.G."/>
        </authorList>
    </citation>
    <scope>NUCLEOTIDE SEQUENCE [LARGE SCALE GENOMIC DNA]</scope>
    <source>
        <strain evidence="3">Ar21-2</strain>
    </source>
</reference>
<gene>
    <name evidence="2" type="ORF">ARMGADRAFT_1069469</name>
</gene>
<keyword evidence="3" id="KW-1185">Reference proteome</keyword>
<proteinExistence type="predicted"/>
<feature type="transmembrane region" description="Helical" evidence="1">
    <location>
        <begin position="30"/>
        <end position="53"/>
    </location>
</feature>
<dbReference type="InParanoid" id="A0A2H3CDF2"/>
<evidence type="ECO:0000313" key="2">
    <source>
        <dbReference type="EMBL" id="PBK79354.1"/>
    </source>
</evidence>
<evidence type="ECO:0000313" key="3">
    <source>
        <dbReference type="Proteomes" id="UP000217790"/>
    </source>
</evidence>
<sequence>MTPEGTPVKPRRRDGQSHAWSMLRSAKAKAVYYLMNWPIHAYIFIIILLKIFLYPLAASRRIETLGNDFIPRKCWYHSVIDQGATIVKVQVYLMLRHSNNRDDKDNTHPIIDIHESPLEWFAVSKHSLGTTLFARRIGAAFALVDFGSWSRCLSCKTYP</sequence>
<dbReference type="EMBL" id="KZ293783">
    <property type="protein sequence ID" value="PBK79354.1"/>
    <property type="molecule type" value="Genomic_DNA"/>
</dbReference>
<evidence type="ECO:0000256" key="1">
    <source>
        <dbReference type="SAM" id="Phobius"/>
    </source>
</evidence>
<name>A0A2H3CDF2_ARMGA</name>
<keyword evidence="1" id="KW-0812">Transmembrane</keyword>
<keyword evidence="1" id="KW-0472">Membrane</keyword>
<organism evidence="2 3">
    <name type="scientific">Armillaria gallica</name>
    <name type="common">Bulbous honey fungus</name>
    <name type="synonym">Armillaria bulbosa</name>
    <dbReference type="NCBI Taxonomy" id="47427"/>
    <lineage>
        <taxon>Eukaryota</taxon>
        <taxon>Fungi</taxon>
        <taxon>Dikarya</taxon>
        <taxon>Basidiomycota</taxon>
        <taxon>Agaricomycotina</taxon>
        <taxon>Agaricomycetes</taxon>
        <taxon>Agaricomycetidae</taxon>
        <taxon>Agaricales</taxon>
        <taxon>Marasmiineae</taxon>
        <taxon>Physalacriaceae</taxon>
        <taxon>Armillaria</taxon>
    </lineage>
</organism>
<accession>A0A2H3CDF2</accession>
<dbReference type="AlphaFoldDB" id="A0A2H3CDF2"/>